<dbReference type="InterPro" id="IPR023088">
    <property type="entry name" value="PDEase"/>
</dbReference>
<evidence type="ECO:0000256" key="5">
    <source>
        <dbReference type="PIRSR" id="PIRSR623088-1"/>
    </source>
</evidence>
<dbReference type="OrthoDB" id="295473at2759"/>
<dbReference type="GO" id="GO:0007165">
    <property type="term" value="P:signal transduction"/>
    <property type="evidence" value="ECO:0007669"/>
    <property type="project" value="InterPro"/>
</dbReference>
<name>A0A914A394_PATMI</name>
<dbReference type="SMART" id="SM00471">
    <property type="entry name" value="HDc"/>
    <property type="match status" value="1"/>
</dbReference>
<evidence type="ECO:0000256" key="4">
    <source>
        <dbReference type="ARBA" id="ARBA00022801"/>
    </source>
</evidence>
<dbReference type="SUPFAM" id="SSF55781">
    <property type="entry name" value="GAF domain-like"/>
    <property type="match status" value="2"/>
</dbReference>
<dbReference type="GO" id="GO:0004114">
    <property type="term" value="F:3',5'-cyclic-nucleotide phosphodiesterase activity"/>
    <property type="evidence" value="ECO:0007669"/>
    <property type="project" value="InterPro"/>
</dbReference>
<dbReference type="Gene3D" id="1.10.1300.10">
    <property type="entry name" value="3'5'-cyclic nucleotide phosphodiesterase, catalytic domain"/>
    <property type="match status" value="1"/>
</dbReference>
<dbReference type="AlphaFoldDB" id="A0A914A394"/>
<dbReference type="EnsemblMetazoa" id="XM_038202212.1">
    <property type="protein sequence ID" value="XP_038058140.1"/>
    <property type="gene ID" value="LOC119729591"/>
</dbReference>
<dbReference type="SMART" id="SM00065">
    <property type="entry name" value="GAF"/>
    <property type="match status" value="2"/>
</dbReference>
<evidence type="ECO:0000313" key="11">
    <source>
        <dbReference type="EnsemblMetazoa" id="XP_038058140.1"/>
    </source>
</evidence>
<dbReference type="CDD" id="cd00077">
    <property type="entry name" value="HDc"/>
    <property type="match status" value="1"/>
</dbReference>
<feature type="binding site" evidence="7">
    <location>
        <position position="849"/>
    </location>
    <ligand>
        <name>Zn(2+)</name>
        <dbReference type="ChEBI" id="CHEBI:29105"/>
        <label>1</label>
    </ligand>
</feature>
<dbReference type="InterPro" id="IPR023174">
    <property type="entry name" value="PDEase_CS"/>
</dbReference>
<evidence type="ECO:0000256" key="3">
    <source>
        <dbReference type="ARBA" id="ARBA00022723"/>
    </source>
</evidence>
<accession>A0A914A394</accession>
<feature type="binding site" evidence="6">
    <location>
        <position position="738"/>
    </location>
    <ligand>
        <name>AMP</name>
        <dbReference type="ChEBI" id="CHEBI:456215"/>
    </ligand>
</feature>
<evidence type="ECO:0000256" key="7">
    <source>
        <dbReference type="PIRSR" id="PIRSR623088-3"/>
    </source>
</evidence>
<keyword evidence="12" id="KW-1185">Reference proteome</keyword>
<feature type="binding site" evidence="7">
    <location>
        <position position="737"/>
    </location>
    <ligand>
        <name>Zn(2+)</name>
        <dbReference type="ChEBI" id="CHEBI:29105"/>
        <label>1</label>
    </ligand>
</feature>
<feature type="compositionally biased region" description="Polar residues" evidence="9">
    <location>
        <begin position="100"/>
        <end position="122"/>
    </location>
</feature>
<dbReference type="GO" id="GO:0046872">
    <property type="term" value="F:metal ion binding"/>
    <property type="evidence" value="ECO:0007669"/>
    <property type="project" value="UniProtKB-KW"/>
</dbReference>
<dbReference type="InterPro" id="IPR003607">
    <property type="entry name" value="HD/PDEase_dom"/>
</dbReference>
<feature type="binding site" evidence="6">
    <location>
        <begin position="697"/>
        <end position="701"/>
    </location>
    <ligand>
        <name>AMP</name>
        <dbReference type="ChEBI" id="CHEBI:456215"/>
    </ligand>
</feature>
<feature type="binding site" evidence="6">
    <location>
        <position position="849"/>
    </location>
    <ligand>
        <name>AMP</name>
        <dbReference type="ChEBI" id="CHEBI:456215"/>
    </ligand>
</feature>
<reference evidence="11" key="1">
    <citation type="submission" date="2022-11" db="UniProtKB">
        <authorList>
            <consortium name="EnsemblMetazoa"/>
        </authorList>
    </citation>
    <scope>IDENTIFICATION</scope>
</reference>
<evidence type="ECO:0000256" key="9">
    <source>
        <dbReference type="SAM" id="MobiDB-lite"/>
    </source>
</evidence>
<feature type="binding site" evidence="7">
    <location>
        <position position="738"/>
    </location>
    <ligand>
        <name>Zn(2+)</name>
        <dbReference type="ChEBI" id="CHEBI:29105"/>
        <label>2</label>
    </ligand>
</feature>
<evidence type="ECO:0000259" key="10">
    <source>
        <dbReference type="PROSITE" id="PS51845"/>
    </source>
</evidence>
<comment type="similarity">
    <text evidence="1 8">Belongs to the cyclic nucleotide phosphodiesterase family.</text>
</comment>
<dbReference type="PROSITE" id="PS51845">
    <property type="entry name" value="PDEASE_I_2"/>
    <property type="match status" value="1"/>
</dbReference>
<evidence type="ECO:0000256" key="2">
    <source>
        <dbReference type="ARBA" id="ARBA00022535"/>
    </source>
</evidence>
<feature type="region of interest" description="Disordered" evidence="9">
    <location>
        <begin position="85"/>
        <end position="145"/>
    </location>
</feature>
<dbReference type="Pfam" id="PF01590">
    <property type="entry name" value="GAF"/>
    <property type="match status" value="2"/>
</dbReference>
<evidence type="ECO:0000256" key="6">
    <source>
        <dbReference type="PIRSR" id="PIRSR623088-2"/>
    </source>
</evidence>
<protein>
    <recommendedName>
        <fullName evidence="8">Phosphodiesterase</fullName>
        <ecNumber evidence="8">3.1.4.-</ecNumber>
    </recommendedName>
</protein>
<feature type="binding site" evidence="6">
    <location>
        <position position="902"/>
    </location>
    <ligand>
        <name>AMP</name>
        <dbReference type="ChEBI" id="CHEBI:456215"/>
    </ligand>
</feature>
<comment type="cofactor">
    <cofactor evidence="8">
        <name>a divalent metal cation</name>
        <dbReference type="ChEBI" id="CHEBI:60240"/>
    </cofactor>
    <text evidence="8">Binds 2 divalent metal cations per subunit. Site 1 may preferentially bind zinc ions, while site 2 has a preference for magnesium and/or manganese ions.</text>
</comment>
<dbReference type="PANTHER" id="PTHR11347">
    <property type="entry name" value="CYCLIC NUCLEOTIDE PHOSPHODIESTERASE"/>
    <property type="match status" value="1"/>
</dbReference>
<evidence type="ECO:0000256" key="1">
    <source>
        <dbReference type="ARBA" id="ARBA00007648"/>
    </source>
</evidence>
<dbReference type="Pfam" id="PF00233">
    <property type="entry name" value="PDEase_I"/>
    <property type="match status" value="1"/>
</dbReference>
<proteinExistence type="inferred from homology"/>
<keyword evidence="2" id="KW-0140">cGMP</keyword>
<organism evidence="11 12">
    <name type="scientific">Patiria miniata</name>
    <name type="common">Bat star</name>
    <name type="synonym">Asterina miniata</name>
    <dbReference type="NCBI Taxonomy" id="46514"/>
    <lineage>
        <taxon>Eukaryota</taxon>
        <taxon>Metazoa</taxon>
        <taxon>Echinodermata</taxon>
        <taxon>Eleutherozoa</taxon>
        <taxon>Asterozoa</taxon>
        <taxon>Asteroidea</taxon>
        <taxon>Valvatacea</taxon>
        <taxon>Valvatida</taxon>
        <taxon>Asterinidae</taxon>
        <taxon>Patiria</taxon>
    </lineage>
</organism>
<sequence length="960" mass="109423">MSAYRCLDVPVHFLRTAWTGLLWLVYGTEEEDEEETVNSMSATSPTPKQVEVWLQENQEWFEDYFLKNGSKKLVQRWIESHKGEMIGSGPNNFGLKPALSPSTQRRVTYAQLSNSKSRTNSQSDEKTDNNNEEANPIRPRSGSRQYLRQDFAKARSRTLFNTWASPSPACTDNDDPDQDSGPTSPRDPSNCRRGQLRRASTVPPERHSISMLSLLLEPKVRLPHRTSITNEAKLELRSTDERQFFLALVKDISQDLNLDSLREKISTNVGILVNSERTSLFLLEGPKGREMLVSKPHRFASEIRESNNGSKGISQWQERGVMLSPGEGFVGRVAETGQTLRIESPGEVPKDVETLIGLQVRSVLCLPIRNSDDDIIGVCQVTNKVSGSRFTEHDEKLIETYLTFCGIGINNAQLFDTYMKEYDRNRKLLEVAHDLFEEQTCLDNVVQKIMQRAQSLLKCERCSVMLVKDPTAETITFSKVFDLPSTLHNGHSNNPVCCTGDVKLSNGIIEHVASTGDTLNIYDAQNDPRFDKELDKATGFHTRSILCMPVRDNKYQIIGVAQILNRTDGFPFDENDEQLFEAFTIFCGLGINNTLMYNEVEKAMARQKVALEVLSYHACSTSQEVDVLKISRLPQIQALGMTRFDFDDFKLDADEMVKASLRLYMDLGLLQKFKIDPEAMTRFLLTVRKNYRPVAYHNFRHAFNVQQAMFAVLQNTSVVHYLTEPEQLSLLVGCLCHDLDHRGTNNAFQEKSQSPLSQLYGSKATMEYHHFNHTVMILSSQGHNIFGNMPAEQYSEVMNVLKHAILATDLALHFKVRSQFFDLVRGGRQNWRTSQHKELLRGMLMTACDVAASTKPWRIQHKIAELVTSEFFDQGDKERNELKIEPTTMFDRNRKDELPQMQLGFIDGVCLPLYESLVKVSPMFTTMLEGVRSNRKRWNELNEQRKRKKSTSEISKLNIC</sequence>
<dbReference type="InterPro" id="IPR029016">
    <property type="entry name" value="GAF-like_dom_sf"/>
</dbReference>
<feature type="binding site" evidence="7">
    <location>
        <position position="701"/>
    </location>
    <ligand>
        <name>Zn(2+)</name>
        <dbReference type="ChEBI" id="CHEBI:29105"/>
        <label>1</label>
    </ligand>
</feature>
<dbReference type="SUPFAM" id="SSF109604">
    <property type="entry name" value="HD-domain/PDEase-like"/>
    <property type="match status" value="1"/>
</dbReference>
<dbReference type="InterPro" id="IPR036971">
    <property type="entry name" value="PDEase_catalytic_dom_sf"/>
</dbReference>
<feature type="binding site" evidence="7">
    <location>
        <position position="738"/>
    </location>
    <ligand>
        <name>Zn(2+)</name>
        <dbReference type="ChEBI" id="CHEBI:29105"/>
        <label>1</label>
    </ligand>
</feature>
<dbReference type="OMA" id="RDAYKHE"/>
<dbReference type="GeneID" id="119729591"/>
<keyword evidence="3 7" id="KW-0479">Metal-binding</keyword>
<dbReference type="FunFam" id="3.30.450.40:FF:000018">
    <property type="entry name" value="Phosphodiesterase"/>
    <property type="match status" value="1"/>
</dbReference>
<dbReference type="InterPro" id="IPR002073">
    <property type="entry name" value="PDEase_catalytic_dom"/>
</dbReference>
<keyword evidence="4 8" id="KW-0378">Hydrolase</keyword>
<feature type="domain" description="PDEase" evidence="10">
    <location>
        <begin position="621"/>
        <end position="945"/>
    </location>
</feature>
<feature type="region of interest" description="Disordered" evidence="9">
    <location>
        <begin position="162"/>
        <end position="205"/>
    </location>
</feature>
<evidence type="ECO:0000256" key="8">
    <source>
        <dbReference type="RuleBase" id="RU363067"/>
    </source>
</evidence>
<dbReference type="InterPro" id="IPR003018">
    <property type="entry name" value="GAF"/>
</dbReference>
<dbReference type="Gene3D" id="3.30.450.40">
    <property type="match status" value="2"/>
</dbReference>
<feature type="active site" description="Proton donor" evidence="5">
    <location>
        <position position="697"/>
    </location>
</feature>
<dbReference type="EC" id="3.1.4.-" evidence="8"/>
<dbReference type="PROSITE" id="PS00126">
    <property type="entry name" value="PDEASE_I_1"/>
    <property type="match status" value="1"/>
</dbReference>
<evidence type="ECO:0000313" key="12">
    <source>
        <dbReference type="Proteomes" id="UP000887568"/>
    </source>
</evidence>
<dbReference type="FunFam" id="1.10.1300.10:FF:000003">
    <property type="entry name" value="Phosphodiesterase"/>
    <property type="match status" value="1"/>
</dbReference>
<dbReference type="Proteomes" id="UP000887568">
    <property type="component" value="Unplaced"/>
</dbReference>
<dbReference type="RefSeq" id="XP_038058140.1">
    <property type="nucleotide sequence ID" value="XM_038202212.1"/>
</dbReference>
<dbReference type="PRINTS" id="PR00387">
    <property type="entry name" value="PDIESTERASE1"/>
</dbReference>